<reference evidence="1" key="1">
    <citation type="journal article" date="2020" name="Stud. Mycol.">
        <title>101 Dothideomycetes genomes: a test case for predicting lifestyles and emergence of pathogens.</title>
        <authorList>
            <person name="Haridas S."/>
            <person name="Albert R."/>
            <person name="Binder M."/>
            <person name="Bloem J."/>
            <person name="Labutti K."/>
            <person name="Salamov A."/>
            <person name="Andreopoulos B."/>
            <person name="Baker S."/>
            <person name="Barry K."/>
            <person name="Bills G."/>
            <person name="Bluhm B."/>
            <person name="Cannon C."/>
            <person name="Castanera R."/>
            <person name="Culley D."/>
            <person name="Daum C."/>
            <person name="Ezra D."/>
            <person name="Gonzalez J."/>
            <person name="Henrissat B."/>
            <person name="Kuo A."/>
            <person name="Liang C."/>
            <person name="Lipzen A."/>
            <person name="Lutzoni F."/>
            <person name="Magnuson J."/>
            <person name="Mondo S."/>
            <person name="Nolan M."/>
            <person name="Ohm R."/>
            <person name="Pangilinan J."/>
            <person name="Park H.-J."/>
            <person name="Ramirez L."/>
            <person name="Alfaro M."/>
            <person name="Sun H."/>
            <person name="Tritt A."/>
            <person name="Yoshinaga Y."/>
            <person name="Zwiers L.-H."/>
            <person name="Turgeon B."/>
            <person name="Goodwin S."/>
            <person name="Spatafora J."/>
            <person name="Crous P."/>
            <person name="Grigoriev I."/>
        </authorList>
    </citation>
    <scope>NUCLEOTIDE SEQUENCE</scope>
    <source>
        <strain evidence="1">CBS 123094</strain>
    </source>
</reference>
<dbReference type="Proteomes" id="UP000799779">
    <property type="component" value="Unassembled WGS sequence"/>
</dbReference>
<keyword evidence="2" id="KW-1185">Reference proteome</keyword>
<dbReference type="AlphaFoldDB" id="A0A6A5X478"/>
<accession>A0A6A5X478</accession>
<dbReference type="EMBL" id="ML977556">
    <property type="protein sequence ID" value="KAF2007758.1"/>
    <property type="molecule type" value="Genomic_DNA"/>
</dbReference>
<organism evidence="1 2">
    <name type="scientific">Amniculicola lignicola CBS 123094</name>
    <dbReference type="NCBI Taxonomy" id="1392246"/>
    <lineage>
        <taxon>Eukaryota</taxon>
        <taxon>Fungi</taxon>
        <taxon>Dikarya</taxon>
        <taxon>Ascomycota</taxon>
        <taxon>Pezizomycotina</taxon>
        <taxon>Dothideomycetes</taxon>
        <taxon>Pleosporomycetidae</taxon>
        <taxon>Pleosporales</taxon>
        <taxon>Amniculicolaceae</taxon>
        <taxon>Amniculicola</taxon>
    </lineage>
</organism>
<protein>
    <submittedName>
        <fullName evidence="1">Uncharacterized protein</fullName>
    </submittedName>
</protein>
<name>A0A6A5X478_9PLEO</name>
<proteinExistence type="predicted"/>
<evidence type="ECO:0000313" key="2">
    <source>
        <dbReference type="Proteomes" id="UP000799779"/>
    </source>
</evidence>
<gene>
    <name evidence="1" type="ORF">P154DRAFT_2876</name>
</gene>
<sequence>MKHRDIQRLLDESMTDRCRRTRHLHPHDASYCFVQAVSSLFRLQPLPFEAVASAPDAATRDHRDSSRQTIVSPNPCLAAHVRATAEMTRIVSGHPDRVASAKHRELRRRVAPGGEQLRMCWPCGSSGSQRIRGKWRNMTSAAAVDVLLAMETGAAMFVLSGDGSSSQSLHRRRRGPKPRITLGGDWLCIT</sequence>
<evidence type="ECO:0000313" key="1">
    <source>
        <dbReference type="EMBL" id="KAF2007758.1"/>
    </source>
</evidence>